<dbReference type="HAMAP" id="MF_00023">
    <property type="entry name" value="SmpB"/>
    <property type="match status" value="1"/>
</dbReference>
<dbReference type="GO" id="GO:0070930">
    <property type="term" value="P:trans-translation-dependent protein tagging"/>
    <property type="evidence" value="ECO:0007669"/>
    <property type="project" value="TreeGrafter"/>
</dbReference>
<accession>A0A101HFL6</accession>
<organism evidence="4 5">
    <name type="scientific">candidate division WS6 bacterium 34_10</name>
    <dbReference type="NCBI Taxonomy" id="1641389"/>
    <lineage>
        <taxon>Bacteria</taxon>
        <taxon>Candidatus Dojkabacteria</taxon>
    </lineage>
</organism>
<gene>
    <name evidence="3" type="primary">smpB</name>
    <name evidence="4" type="ORF">XD93_1162</name>
</gene>
<evidence type="ECO:0000256" key="2">
    <source>
        <dbReference type="ARBA" id="ARBA00022884"/>
    </source>
</evidence>
<proteinExistence type="inferred from homology"/>
<dbReference type="GO" id="GO:0003723">
    <property type="term" value="F:RNA binding"/>
    <property type="evidence" value="ECO:0007669"/>
    <property type="project" value="UniProtKB-UniRule"/>
</dbReference>
<evidence type="ECO:0000313" key="4">
    <source>
        <dbReference type="EMBL" id="KUK75992.1"/>
    </source>
</evidence>
<dbReference type="Proteomes" id="UP000053904">
    <property type="component" value="Unassembled WGS sequence"/>
</dbReference>
<dbReference type="NCBIfam" id="NF003843">
    <property type="entry name" value="PRK05422.1"/>
    <property type="match status" value="1"/>
</dbReference>
<keyword evidence="2 3" id="KW-0694">RNA-binding</keyword>
<dbReference type="GO" id="GO:0005829">
    <property type="term" value="C:cytosol"/>
    <property type="evidence" value="ECO:0007669"/>
    <property type="project" value="TreeGrafter"/>
</dbReference>
<dbReference type="PROSITE" id="PS01317">
    <property type="entry name" value="SSRP"/>
    <property type="match status" value="1"/>
</dbReference>
<comment type="subcellular location">
    <subcellularLocation>
        <location evidence="3">Cytoplasm</location>
    </subcellularLocation>
    <text evidence="3">The tmRNA-SmpB complex associates with stalled 70S ribosomes.</text>
</comment>
<dbReference type="GO" id="GO:0070929">
    <property type="term" value="P:trans-translation"/>
    <property type="evidence" value="ECO:0007669"/>
    <property type="project" value="UniProtKB-UniRule"/>
</dbReference>
<dbReference type="AlphaFoldDB" id="A0A101HFL6"/>
<evidence type="ECO:0000256" key="3">
    <source>
        <dbReference type="HAMAP-Rule" id="MF_00023"/>
    </source>
</evidence>
<dbReference type="InterPro" id="IPR023620">
    <property type="entry name" value="SmpB"/>
</dbReference>
<keyword evidence="1 3" id="KW-0963">Cytoplasm</keyword>
<dbReference type="PANTHER" id="PTHR30308:SF2">
    <property type="entry name" value="SSRA-BINDING PROTEIN"/>
    <property type="match status" value="1"/>
</dbReference>
<dbReference type="Gene3D" id="2.40.280.10">
    <property type="match status" value="1"/>
</dbReference>
<dbReference type="PANTHER" id="PTHR30308">
    <property type="entry name" value="TMRNA-BINDING COMPONENT OF TRANS-TRANSLATION TAGGING COMPLEX"/>
    <property type="match status" value="1"/>
</dbReference>
<name>A0A101HFL6_9BACT</name>
<protein>
    <recommendedName>
        <fullName evidence="3">SsrA-binding protein</fullName>
    </recommendedName>
    <alternativeName>
        <fullName evidence="3">Small protein B</fullName>
    </alternativeName>
</protein>
<reference evidence="5" key="1">
    <citation type="journal article" date="2015" name="MBio">
        <title>Genome-Resolved Metagenomic Analysis Reveals Roles for Candidate Phyla and Other Microbial Community Members in Biogeochemical Transformations in Oil Reservoirs.</title>
        <authorList>
            <person name="Hu P."/>
            <person name="Tom L."/>
            <person name="Singh A."/>
            <person name="Thomas B.C."/>
            <person name="Baker B.J."/>
            <person name="Piceno Y.M."/>
            <person name="Andersen G.L."/>
            <person name="Banfield J.F."/>
        </authorList>
    </citation>
    <scope>NUCLEOTIDE SEQUENCE [LARGE SCALE GENOMIC DNA]</scope>
</reference>
<dbReference type="Pfam" id="PF01668">
    <property type="entry name" value="SmpB"/>
    <property type="match status" value="1"/>
</dbReference>
<dbReference type="InterPro" id="IPR000037">
    <property type="entry name" value="SsrA-bd_prot"/>
</dbReference>
<dbReference type="EMBL" id="LGGO01000226">
    <property type="protein sequence ID" value="KUK75992.1"/>
    <property type="molecule type" value="Genomic_DNA"/>
</dbReference>
<sequence length="147" mass="17250">MRIKNKKAFFNYEISDPFEAGVVLTGAEVKSIKSGRANLSDAYVKIIGRELWLVNADIPRYKYDGSEHYDPKRSRKLLVKKSEIIAIDSKLKQKNLTLLPLSVYTTRGKVKVEVGYGKGRKQYEKKRREKERDLDRELMYQKRKYMV</sequence>
<comment type="similarity">
    <text evidence="3">Belongs to the SmpB family.</text>
</comment>
<dbReference type="NCBIfam" id="TIGR00086">
    <property type="entry name" value="smpB"/>
    <property type="match status" value="1"/>
</dbReference>
<evidence type="ECO:0000313" key="5">
    <source>
        <dbReference type="Proteomes" id="UP000053904"/>
    </source>
</evidence>
<dbReference type="InterPro" id="IPR020081">
    <property type="entry name" value="SsrA-bd_prot_CS"/>
</dbReference>
<dbReference type="CDD" id="cd09294">
    <property type="entry name" value="SmpB"/>
    <property type="match status" value="1"/>
</dbReference>
<dbReference type="SUPFAM" id="SSF74982">
    <property type="entry name" value="Small protein B (SmpB)"/>
    <property type="match status" value="1"/>
</dbReference>
<evidence type="ECO:0000256" key="1">
    <source>
        <dbReference type="ARBA" id="ARBA00022490"/>
    </source>
</evidence>
<comment type="caution">
    <text evidence="4">The sequence shown here is derived from an EMBL/GenBank/DDBJ whole genome shotgun (WGS) entry which is preliminary data.</text>
</comment>
<comment type="function">
    <text evidence="3">Required for rescue of stalled ribosomes mediated by trans-translation. Binds to transfer-messenger RNA (tmRNA), required for stable association of tmRNA with ribosomes. tmRNA and SmpB together mimic tRNA shape, replacing the anticodon stem-loop with SmpB. tmRNA is encoded by the ssrA gene; the 2 termini fold to resemble tRNA(Ala) and it encodes a 'tag peptide', a short internal open reading frame. During trans-translation Ala-aminoacylated tmRNA acts like a tRNA, entering the A-site of stalled ribosomes, displacing the stalled mRNA. The ribosome then switches to translate the ORF on the tmRNA; the nascent peptide is terminated with the 'tag peptide' encoded by the tmRNA and targeted for degradation. The ribosome is freed to recommence translation, which seems to be the essential function of trans-translation.</text>
</comment>